<sequence length="171" mass="19276">MPELSLTPNDGNYRPKKVAPLTNIVGTYESAMSPFSIVRMRVEVPYSSSKPIGIVIKGQELRQVPSNHQLNVNMLYVKNSEQDLHVTDWRVLDKFVASQLSNDQDPSNPPPLSAQMAERMNLLLSDSKSDEIASECASISSLNPKGIIPVLLICLKERRYSRYFFEVICMF</sequence>
<proteinExistence type="predicted"/>
<evidence type="ECO:0000313" key="1">
    <source>
        <dbReference type="EMBL" id="PWA38923.1"/>
    </source>
</evidence>
<dbReference type="EMBL" id="PKPP01015138">
    <property type="protein sequence ID" value="PWA38923.1"/>
    <property type="molecule type" value="Genomic_DNA"/>
</dbReference>
<organism evidence="1 2">
    <name type="scientific">Artemisia annua</name>
    <name type="common">Sweet wormwood</name>
    <dbReference type="NCBI Taxonomy" id="35608"/>
    <lineage>
        <taxon>Eukaryota</taxon>
        <taxon>Viridiplantae</taxon>
        <taxon>Streptophyta</taxon>
        <taxon>Embryophyta</taxon>
        <taxon>Tracheophyta</taxon>
        <taxon>Spermatophyta</taxon>
        <taxon>Magnoliopsida</taxon>
        <taxon>eudicotyledons</taxon>
        <taxon>Gunneridae</taxon>
        <taxon>Pentapetalae</taxon>
        <taxon>asterids</taxon>
        <taxon>campanulids</taxon>
        <taxon>Asterales</taxon>
        <taxon>Asteraceae</taxon>
        <taxon>Asteroideae</taxon>
        <taxon>Anthemideae</taxon>
        <taxon>Artemisiinae</taxon>
        <taxon>Artemisia</taxon>
    </lineage>
</organism>
<name>A0A2U1KQE2_ARTAN</name>
<accession>A0A2U1KQE2</accession>
<dbReference type="OrthoDB" id="1919458at2759"/>
<dbReference type="AlphaFoldDB" id="A0A2U1KQE2"/>
<reference evidence="1 2" key="1">
    <citation type="journal article" date="2018" name="Mol. Plant">
        <title>The genome of Artemisia annua provides insight into the evolution of Asteraceae family and artemisinin biosynthesis.</title>
        <authorList>
            <person name="Shen Q."/>
            <person name="Zhang L."/>
            <person name="Liao Z."/>
            <person name="Wang S."/>
            <person name="Yan T."/>
            <person name="Shi P."/>
            <person name="Liu M."/>
            <person name="Fu X."/>
            <person name="Pan Q."/>
            <person name="Wang Y."/>
            <person name="Lv Z."/>
            <person name="Lu X."/>
            <person name="Zhang F."/>
            <person name="Jiang W."/>
            <person name="Ma Y."/>
            <person name="Chen M."/>
            <person name="Hao X."/>
            <person name="Li L."/>
            <person name="Tang Y."/>
            <person name="Lv G."/>
            <person name="Zhou Y."/>
            <person name="Sun X."/>
            <person name="Brodelius P.E."/>
            <person name="Rose J.K.C."/>
            <person name="Tang K."/>
        </authorList>
    </citation>
    <scope>NUCLEOTIDE SEQUENCE [LARGE SCALE GENOMIC DNA]</scope>
    <source>
        <strain evidence="2">cv. Huhao1</strain>
        <tissue evidence="1">Leaf</tissue>
    </source>
</reference>
<gene>
    <name evidence="1" type="ORF">CTI12_AA576520</name>
</gene>
<comment type="caution">
    <text evidence="1">The sequence shown here is derived from an EMBL/GenBank/DDBJ whole genome shotgun (WGS) entry which is preliminary data.</text>
</comment>
<dbReference type="Proteomes" id="UP000245207">
    <property type="component" value="Unassembled WGS sequence"/>
</dbReference>
<protein>
    <submittedName>
        <fullName evidence="1">NAC domain-containing protein</fullName>
    </submittedName>
</protein>
<evidence type="ECO:0000313" key="2">
    <source>
        <dbReference type="Proteomes" id="UP000245207"/>
    </source>
</evidence>
<keyword evidence="2" id="KW-1185">Reference proteome</keyword>